<feature type="region of interest" description="Disordered" evidence="1">
    <location>
        <begin position="173"/>
        <end position="246"/>
    </location>
</feature>
<feature type="compositionally biased region" description="Polar residues" evidence="1">
    <location>
        <begin position="90"/>
        <end position="101"/>
    </location>
</feature>
<evidence type="ECO:0000259" key="2">
    <source>
        <dbReference type="PROSITE" id="PS50010"/>
    </source>
</evidence>
<dbReference type="EMBL" id="RSCD01000022">
    <property type="protein sequence ID" value="RSH84034.1"/>
    <property type="molecule type" value="Genomic_DNA"/>
</dbReference>
<name>A0A427XYR2_9TREE</name>
<evidence type="ECO:0000313" key="3">
    <source>
        <dbReference type="EMBL" id="RSH84034.1"/>
    </source>
</evidence>
<feature type="region of interest" description="Disordered" evidence="1">
    <location>
        <begin position="912"/>
        <end position="950"/>
    </location>
</feature>
<dbReference type="OrthoDB" id="1716625at2759"/>
<dbReference type="Gene3D" id="1.20.900.10">
    <property type="entry name" value="Dbl homology (DH) domain"/>
    <property type="match status" value="1"/>
</dbReference>
<feature type="compositionally biased region" description="Polar residues" evidence="1">
    <location>
        <begin position="927"/>
        <end position="940"/>
    </location>
</feature>
<feature type="compositionally biased region" description="Polar residues" evidence="1">
    <location>
        <begin position="1052"/>
        <end position="1062"/>
    </location>
</feature>
<feature type="compositionally biased region" description="Low complexity" evidence="1">
    <location>
        <begin position="21"/>
        <end position="42"/>
    </location>
</feature>
<protein>
    <recommendedName>
        <fullName evidence="2">DH domain-containing protein</fullName>
    </recommendedName>
</protein>
<proteinExistence type="predicted"/>
<gene>
    <name evidence="3" type="ORF">EHS25_005279</name>
</gene>
<dbReference type="STRING" id="1890683.A0A427XYR2"/>
<comment type="caution">
    <text evidence="3">The sequence shown here is derived from an EMBL/GenBank/DDBJ whole genome shotgun (WGS) entry which is preliminary data.</text>
</comment>
<feature type="compositionally biased region" description="Polar residues" evidence="1">
    <location>
        <begin position="1395"/>
        <end position="1405"/>
    </location>
</feature>
<dbReference type="SMART" id="SM00325">
    <property type="entry name" value="RhoGEF"/>
    <property type="match status" value="1"/>
</dbReference>
<feature type="region of interest" description="Disordered" evidence="1">
    <location>
        <begin position="16"/>
        <end position="160"/>
    </location>
</feature>
<dbReference type="PANTHER" id="PTHR45818">
    <property type="entry name" value="PROTEIN VAV"/>
    <property type="match status" value="1"/>
</dbReference>
<feature type="compositionally biased region" description="Low complexity" evidence="1">
    <location>
        <begin position="912"/>
        <end position="925"/>
    </location>
</feature>
<feature type="compositionally biased region" description="Basic and acidic residues" evidence="1">
    <location>
        <begin position="1347"/>
        <end position="1357"/>
    </location>
</feature>
<dbReference type="GO" id="GO:0005085">
    <property type="term" value="F:guanyl-nucleotide exchange factor activity"/>
    <property type="evidence" value="ECO:0007669"/>
    <property type="project" value="InterPro"/>
</dbReference>
<feature type="region of interest" description="Disordered" evidence="1">
    <location>
        <begin position="1273"/>
        <end position="1323"/>
    </location>
</feature>
<feature type="compositionally biased region" description="Low complexity" evidence="1">
    <location>
        <begin position="1273"/>
        <end position="1305"/>
    </location>
</feature>
<feature type="region of interest" description="Disordered" evidence="1">
    <location>
        <begin position="1049"/>
        <end position="1068"/>
    </location>
</feature>
<evidence type="ECO:0000256" key="1">
    <source>
        <dbReference type="SAM" id="MobiDB-lite"/>
    </source>
</evidence>
<feature type="domain" description="DH" evidence="2">
    <location>
        <begin position="500"/>
        <end position="705"/>
    </location>
</feature>
<dbReference type="SUPFAM" id="SSF50729">
    <property type="entry name" value="PH domain-like"/>
    <property type="match status" value="1"/>
</dbReference>
<feature type="region of interest" description="Disordered" evidence="1">
    <location>
        <begin position="1084"/>
        <end position="1255"/>
    </location>
</feature>
<feature type="compositionally biased region" description="Polar residues" evidence="1">
    <location>
        <begin position="185"/>
        <end position="198"/>
    </location>
</feature>
<feature type="region of interest" description="Disordered" evidence="1">
    <location>
        <begin position="1347"/>
        <end position="1405"/>
    </location>
</feature>
<keyword evidence="4" id="KW-1185">Reference proteome</keyword>
<sequence>MEVLITVPPSALAISNLEPIPGSAVPTPSPSSSIPTQESQSGLCLPDPPEAGPSRPRSAVGLGVGIGAGSRRSSLSTFPPMPGSYFPPATKTSQISISSSPPGELAPSLPIATPIPIPLSERPRPTQIEIPAGTPEDPLFSAYPHSAGPSRTGSVKGKGRTFNLPLLSAFSAREPVERTRRNDENVSSGSPTRTSTLISGDSSVGSSPPPDARPRVRRRASTISHTPDISPPARDRRDTSRSRYGIITPTRTFRLLRRRRATIGSAPDGVEFHVSSEQPHWPAMPLEEARRLDPSPGPTAPFSYQHAADSEYTLQSVSTVATVRPLSSPTPSVSPRKSSLVAAVDAHLQAGGSVVLGLSDVPPALAAGVVDILIPEDASQPHDPPVRRSSLDFGPDVIIQLKPHDLDGESNLSASLTTESGSAEAFSPSSSAPHPLSSASTSLSRSAKSGGEGRGGANGDGNGIGDAEYTGDEAALSALRLQRSLEWEAKHTRLRSKLARRKMILLELVETEVAYAEDLKALVQVYLPQLYALPSISEQTADIVARNAKDLLEFHDGLALRMVNILREHGVDHELLAEPLVEGRIEMASRRLAQIFVDEVASFSTYNEFCAGSIAAANLIKRITLRTDYEAYERRCQIICASQPHVTLKDLLYEHDPTPRPAHRNRLHFRDYLIMPIQRVCRYPLLLGQLLESASASSPNEEREERGERADFSVDGQEEYDVRVDVERALGLCERMEQHHVLTPAFIKSLGTCRLIGSLDVLHHHPTVAPLMPPVKVKYLAAFLYRGYLILAKVKKGRQYEPKHFLPLEVFELIDITEGFLPHSIRLTLREHNFDLAASCDAEKEVWAAALCAARDESTVPPFELPASVSPFAARSRRMSTVGMLGAPNEAFVPATPTHAAKRHTVVGLSDLFGSSSGSPEAEPSTPLGSPTRTSFSAHSTPRRPSASSTILLRRASASQRLIVDRGLNDVFSESCAQARSKAQMSHPLFLPVAFARGSDAQAHAHAHARDRLSMVETSTLRRRRSFLDARTGSFDIAFSGEIKGSIIPTRVPSNPGRQRVSTGLRHGGYGGYGSYGVGAGSGAGRVDDSATEFDPSADDTATSDYGTLRGRDHARASSAGSATCSPAPSPRPSLQNLRQARADSSPSLSPSRGFLSLSSRRTFSSSNLGSRPPIPSRAKSMPVSPIVTPAELPASNLPHRGSDPEDAGYFPSVTEESESSPAPRIRARPGRPHTADSSNRDGGPSLSGGSGGSGAWITLKRSLSLARVRSGTGITGTSTSATDVPLLAEDSSGAAPSGEESGFSPDVMVPSSKDGGHPPVAPIAPVAPVAPIAPVAPVAPVVSSVSDEREKADHAEVVVQPLGTGDVGGAESGVGTGGAGSERQVPKRKKSMRILQQLSRLTPI</sequence>
<feature type="compositionally biased region" description="Polar residues" evidence="1">
    <location>
        <begin position="1119"/>
        <end position="1139"/>
    </location>
</feature>
<feature type="region of interest" description="Disordered" evidence="1">
    <location>
        <begin position="408"/>
        <end position="468"/>
    </location>
</feature>
<accession>A0A427XYR2</accession>
<feature type="compositionally biased region" description="Gly residues" evidence="1">
    <location>
        <begin position="1366"/>
        <end position="1381"/>
    </location>
</feature>
<reference evidence="3 4" key="1">
    <citation type="submission" date="2018-11" db="EMBL/GenBank/DDBJ databases">
        <title>Genome sequence of Saitozyma podzolica DSM 27192.</title>
        <authorList>
            <person name="Aliyu H."/>
            <person name="Gorte O."/>
            <person name="Ochsenreither K."/>
        </authorList>
    </citation>
    <scope>NUCLEOTIDE SEQUENCE [LARGE SCALE GENOMIC DNA]</scope>
    <source>
        <strain evidence="3 4">DSM 27192</strain>
    </source>
</reference>
<feature type="compositionally biased region" description="Polar residues" evidence="1">
    <location>
        <begin position="410"/>
        <end position="419"/>
    </location>
</feature>
<evidence type="ECO:0000313" key="4">
    <source>
        <dbReference type="Proteomes" id="UP000279259"/>
    </source>
</evidence>
<organism evidence="3 4">
    <name type="scientific">Saitozyma podzolica</name>
    <dbReference type="NCBI Taxonomy" id="1890683"/>
    <lineage>
        <taxon>Eukaryota</taxon>
        <taxon>Fungi</taxon>
        <taxon>Dikarya</taxon>
        <taxon>Basidiomycota</taxon>
        <taxon>Agaricomycotina</taxon>
        <taxon>Tremellomycetes</taxon>
        <taxon>Tremellales</taxon>
        <taxon>Trimorphomycetaceae</taxon>
        <taxon>Saitozyma</taxon>
    </lineage>
</organism>
<feature type="compositionally biased region" description="Gly residues" evidence="1">
    <location>
        <begin position="1246"/>
        <end position="1255"/>
    </location>
</feature>
<dbReference type="InterPro" id="IPR000219">
    <property type="entry name" value="DH_dom"/>
</dbReference>
<dbReference type="Pfam" id="PF00621">
    <property type="entry name" value="RhoGEF"/>
    <property type="match status" value="1"/>
</dbReference>
<dbReference type="InterPro" id="IPR011993">
    <property type="entry name" value="PH-like_dom_sf"/>
</dbReference>
<dbReference type="PANTHER" id="PTHR45818:SF3">
    <property type="entry name" value="PROTEIN VAV"/>
    <property type="match status" value="1"/>
</dbReference>
<feature type="compositionally biased region" description="Basic and acidic residues" evidence="1">
    <location>
        <begin position="174"/>
        <end position="184"/>
    </location>
</feature>
<feature type="compositionally biased region" description="Gly residues" evidence="1">
    <location>
        <begin position="450"/>
        <end position="464"/>
    </location>
</feature>
<dbReference type="PROSITE" id="PS50010">
    <property type="entry name" value="DH_2"/>
    <property type="match status" value="1"/>
</dbReference>
<dbReference type="InterPro" id="IPR035899">
    <property type="entry name" value="DBL_dom_sf"/>
</dbReference>
<feature type="compositionally biased region" description="Low complexity" evidence="1">
    <location>
        <begin position="420"/>
        <end position="449"/>
    </location>
</feature>
<dbReference type="GO" id="GO:0005737">
    <property type="term" value="C:cytoplasm"/>
    <property type="evidence" value="ECO:0007669"/>
    <property type="project" value="TreeGrafter"/>
</dbReference>
<feature type="compositionally biased region" description="Low complexity" evidence="1">
    <location>
        <begin position="1145"/>
        <end position="1171"/>
    </location>
</feature>
<dbReference type="Proteomes" id="UP000279259">
    <property type="component" value="Unassembled WGS sequence"/>
</dbReference>
<dbReference type="SUPFAM" id="SSF48065">
    <property type="entry name" value="DBL homology domain (DH-domain)"/>
    <property type="match status" value="1"/>
</dbReference>
<dbReference type="Gene3D" id="2.30.29.30">
    <property type="entry name" value="Pleckstrin-homology domain (PH domain)/Phosphotyrosine-binding domain (PTB)"/>
    <property type="match status" value="1"/>
</dbReference>